<comment type="caution">
    <text evidence="3">The sequence shown here is derived from an EMBL/GenBank/DDBJ whole genome shotgun (WGS) entry which is preliminary data.</text>
</comment>
<evidence type="ECO:0000313" key="4">
    <source>
        <dbReference type="Proteomes" id="UP000621930"/>
    </source>
</evidence>
<protein>
    <submittedName>
        <fullName evidence="3">Uncharacterized protein</fullName>
    </submittedName>
</protein>
<proteinExistence type="predicted"/>
<evidence type="ECO:0000313" key="3">
    <source>
        <dbReference type="EMBL" id="MBD8009555.1"/>
    </source>
</evidence>
<keyword evidence="1" id="KW-0175">Coiled coil</keyword>
<keyword evidence="2" id="KW-0812">Transmembrane</keyword>
<feature type="coiled-coil region" evidence="1">
    <location>
        <begin position="95"/>
        <end position="122"/>
    </location>
</feature>
<keyword evidence="2" id="KW-0472">Membrane</keyword>
<dbReference type="EMBL" id="JACSPT010000010">
    <property type="protein sequence ID" value="MBD8009555.1"/>
    <property type="molecule type" value="Genomic_DNA"/>
</dbReference>
<accession>A0ABR8VXQ7</accession>
<evidence type="ECO:0000256" key="2">
    <source>
        <dbReference type="SAM" id="Phobius"/>
    </source>
</evidence>
<dbReference type="RefSeq" id="WP_064102411.1">
    <property type="nucleotide sequence ID" value="NZ_JACSPT010000010.1"/>
</dbReference>
<name>A0ABR8VXQ7_9GAMM</name>
<gene>
    <name evidence="3" type="ORF">H9629_09405</name>
</gene>
<keyword evidence="4" id="KW-1185">Reference proteome</keyword>
<reference evidence="3 4" key="1">
    <citation type="submission" date="2020-08" db="EMBL/GenBank/DDBJ databases">
        <title>A Genomic Blueprint of the Chicken Gut Microbiome.</title>
        <authorList>
            <person name="Gilroy R."/>
            <person name="Ravi A."/>
            <person name="Getino M."/>
            <person name="Pursley I."/>
            <person name="Horton D.L."/>
            <person name="Alikhan N.-F."/>
            <person name="Baker D."/>
            <person name="Gharbi K."/>
            <person name="Hall N."/>
            <person name="Watson M."/>
            <person name="Adriaenssens E.M."/>
            <person name="Foster-Nyarko E."/>
            <person name="Jarju S."/>
            <person name="Secka A."/>
            <person name="Antonio M."/>
            <person name="Oren A."/>
            <person name="Chaudhuri R."/>
            <person name="La Ragione R.M."/>
            <person name="Hildebrand F."/>
            <person name="Pallen M.J."/>
        </authorList>
    </citation>
    <scope>NUCLEOTIDE SEQUENCE [LARGE SCALE GENOMIC DNA]</scope>
    <source>
        <strain evidence="3 4">Sa1BUA6</strain>
    </source>
</reference>
<organism evidence="3 4">
    <name type="scientific">Acinetobacter pecorum</name>
    <dbReference type="NCBI Taxonomy" id="2762215"/>
    <lineage>
        <taxon>Bacteria</taxon>
        <taxon>Pseudomonadati</taxon>
        <taxon>Pseudomonadota</taxon>
        <taxon>Gammaproteobacteria</taxon>
        <taxon>Moraxellales</taxon>
        <taxon>Moraxellaceae</taxon>
        <taxon>Acinetobacter</taxon>
    </lineage>
</organism>
<feature type="transmembrane region" description="Helical" evidence="2">
    <location>
        <begin position="12"/>
        <end position="34"/>
    </location>
</feature>
<keyword evidence="2" id="KW-1133">Transmembrane helix</keyword>
<evidence type="ECO:0000256" key="1">
    <source>
        <dbReference type="SAM" id="Coils"/>
    </source>
</evidence>
<sequence length="143" mass="15935">MTPDHRQNPKLLWGIVSGLIVVIIAVWIIIQFFLTQNETLPTHQGDLINAPAPQTISENSEKATKPEVTDALSSDNVLVDASIMTEEVTSNATLAKEEIARLEDIQLQLDEQEKSLKQQHSTADDLIKLKEEQIKLLEAQLAQ</sequence>
<dbReference type="Proteomes" id="UP000621930">
    <property type="component" value="Unassembled WGS sequence"/>
</dbReference>